<keyword evidence="1" id="KW-0880">Kelch repeat</keyword>
<dbReference type="Pfam" id="PF00069">
    <property type="entry name" value="Pkinase"/>
    <property type="match status" value="1"/>
</dbReference>
<feature type="chain" id="PRO_5001705004" description="Protein kinase domain-containing protein" evidence="5">
    <location>
        <begin position="19"/>
        <end position="811"/>
    </location>
</feature>
<dbReference type="HOGENOM" id="CLU_347867_0_0_1"/>
<dbReference type="AlphaFoldDB" id="A0A075B2G3"/>
<keyword evidence="4" id="KW-1133">Transmembrane helix</keyword>
<feature type="transmembrane region" description="Helical" evidence="4">
    <location>
        <begin position="537"/>
        <end position="556"/>
    </location>
</feature>
<reference evidence="7 8" key="1">
    <citation type="journal article" date="2013" name="Curr. Biol.">
        <title>Shared signatures of parasitism and phylogenomics unite Cryptomycota and microsporidia.</title>
        <authorList>
            <person name="James T.Y."/>
            <person name="Pelin A."/>
            <person name="Bonen L."/>
            <person name="Ahrendt S."/>
            <person name="Sain D."/>
            <person name="Corradi N."/>
            <person name="Stajich J.E."/>
        </authorList>
    </citation>
    <scope>NUCLEOTIDE SEQUENCE [LARGE SCALE GENOMIC DNA]</scope>
    <source>
        <strain evidence="7 8">CSF55</strain>
    </source>
</reference>
<dbReference type="PANTHER" id="PTHR46093">
    <property type="entry name" value="ACYL-COA-BINDING DOMAIN-CONTAINING PROTEIN 5"/>
    <property type="match status" value="1"/>
</dbReference>
<dbReference type="InterPro" id="IPR015915">
    <property type="entry name" value="Kelch-typ_b-propeller"/>
</dbReference>
<keyword evidence="2" id="KW-0677">Repeat</keyword>
<feature type="domain" description="Protein kinase" evidence="6">
    <location>
        <begin position="523"/>
        <end position="811"/>
    </location>
</feature>
<dbReference type="InterPro" id="IPR011009">
    <property type="entry name" value="Kinase-like_dom_sf"/>
</dbReference>
<dbReference type="STRING" id="988480.A0A075B2G3"/>
<dbReference type="SUPFAM" id="SSF117281">
    <property type="entry name" value="Kelch motif"/>
    <property type="match status" value="1"/>
</dbReference>
<evidence type="ECO:0000256" key="4">
    <source>
        <dbReference type="SAM" id="Phobius"/>
    </source>
</evidence>
<dbReference type="GO" id="GO:0005524">
    <property type="term" value="F:ATP binding"/>
    <property type="evidence" value="ECO:0007669"/>
    <property type="project" value="InterPro"/>
</dbReference>
<keyword evidence="4" id="KW-0812">Transmembrane</keyword>
<dbReference type="SUPFAM" id="SSF56112">
    <property type="entry name" value="Protein kinase-like (PK-like)"/>
    <property type="match status" value="1"/>
</dbReference>
<evidence type="ECO:0000256" key="3">
    <source>
        <dbReference type="SAM" id="MobiDB-lite"/>
    </source>
</evidence>
<dbReference type="Proteomes" id="UP000030755">
    <property type="component" value="Unassembled WGS sequence"/>
</dbReference>
<dbReference type="EMBL" id="KE560866">
    <property type="protein sequence ID" value="EPZ35121.1"/>
    <property type="molecule type" value="Genomic_DNA"/>
</dbReference>
<dbReference type="Gene3D" id="1.10.510.10">
    <property type="entry name" value="Transferase(Phosphotransferase) domain 1"/>
    <property type="match status" value="1"/>
</dbReference>
<name>A0A075B2G3_ROZAC</name>
<evidence type="ECO:0000313" key="7">
    <source>
        <dbReference type="EMBL" id="EPZ35121.1"/>
    </source>
</evidence>
<keyword evidence="5" id="KW-0732">Signal</keyword>
<keyword evidence="8" id="KW-1185">Reference proteome</keyword>
<dbReference type="InterPro" id="IPR000719">
    <property type="entry name" value="Prot_kinase_dom"/>
</dbReference>
<evidence type="ECO:0000256" key="2">
    <source>
        <dbReference type="ARBA" id="ARBA00022737"/>
    </source>
</evidence>
<evidence type="ECO:0000256" key="1">
    <source>
        <dbReference type="ARBA" id="ARBA00022441"/>
    </source>
</evidence>
<evidence type="ECO:0000259" key="6">
    <source>
        <dbReference type="PROSITE" id="PS50011"/>
    </source>
</evidence>
<protein>
    <recommendedName>
        <fullName evidence="6">Protein kinase domain-containing protein</fullName>
    </recommendedName>
</protein>
<accession>A0A075B2G3</accession>
<sequence>MKFTIIISSIALLQLTEAAPFLPLALAAGGGLTGGILYNAMADKVQSDRHESERRYQQMVTFYKAMGEMEKVNSSYRDKMAELQKVTALNQNKRLDNTEKTLIQNIEETKRIGQQIDTNLSTPSVETDTHSSSTGQRNSAKISADEMALHAPSAAASALRNTGANYDPTYSAIQQSLPSGYEVQGANHGTHGLTNSQYAAMMSQESIPSLNMFAGVHSKVDIMLIPNSAFSLNLVNGVLYLFGGLSNDGPLSSLLELNISTHDTNIVQDTKALWSPIPRTQGPETKNKFIYDHRCVNNDVSMFCLGGEVSKNTTERNLMVFDSNKNEWNLFNWPIKARKKHAMVLVDKTIFVHGGLVLKNDSWIATNELITIDYSSLFIKIYKNDDGPSFRHDHAYATDGKYLYLHGGNRENNTLLADFWRYEITNDKWDKMDSILPSLSGHVMTNVEDKWLVVTGGVLASGWHLSDKKTVPLRNHGAVYNTKKKEIIILDNNETLHRIDTSGIPNLSFNLFSNQPEIQQVDDESFSLFGLSKLNSIIILTSSCGILVLFVFIVTISNRTDDKRKIPVHKLFSWSQKKMKNIPHEEEIIQVKPIIITQNKSVSPTPPLVGRIIKEQYVVTGRNMQMVNGFHFEYYDGESLNDNSRVLIKVFKNECSFYRELEIFQILKTKTIVMMRILSYLKVTKLQRELALCLQDCHDTLIAHLNISLDSFVLCDGAWKISAFECARIIPCNEPIPLGHKHPHYLPPEALRSMMKQKIMEIDLSIDIWSLGVLFYRLTTDRKFLHELKIDKVKFISELDQEWSIIRNAMR</sequence>
<dbReference type="PANTHER" id="PTHR46093:SF18">
    <property type="entry name" value="FIBRONECTIN TYPE-III DOMAIN-CONTAINING PROTEIN"/>
    <property type="match status" value="1"/>
</dbReference>
<dbReference type="Pfam" id="PF24681">
    <property type="entry name" value="Kelch_KLHDC2_KLHL20_DRC7"/>
    <property type="match status" value="1"/>
</dbReference>
<dbReference type="OrthoDB" id="2018507at2759"/>
<feature type="signal peptide" evidence="5">
    <location>
        <begin position="1"/>
        <end position="18"/>
    </location>
</feature>
<proteinExistence type="predicted"/>
<evidence type="ECO:0000313" key="8">
    <source>
        <dbReference type="Proteomes" id="UP000030755"/>
    </source>
</evidence>
<dbReference type="GO" id="GO:0004672">
    <property type="term" value="F:protein kinase activity"/>
    <property type="evidence" value="ECO:0007669"/>
    <property type="project" value="InterPro"/>
</dbReference>
<gene>
    <name evidence="7" type="ORF">O9G_003493</name>
</gene>
<evidence type="ECO:0000256" key="5">
    <source>
        <dbReference type="SAM" id="SignalP"/>
    </source>
</evidence>
<feature type="region of interest" description="Disordered" evidence="3">
    <location>
        <begin position="115"/>
        <end position="141"/>
    </location>
</feature>
<dbReference type="PROSITE" id="PS50011">
    <property type="entry name" value="PROTEIN_KINASE_DOM"/>
    <property type="match status" value="1"/>
</dbReference>
<dbReference type="Gene3D" id="2.120.10.80">
    <property type="entry name" value="Kelch-type beta propeller"/>
    <property type="match status" value="2"/>
</dbReference>
<organism evidence="7 8">
    <name type="scientific">Rozella allomycis (strain CSF55)</name>
    <dbReference type="NCBI Taxonomy" id="988480"/>
    <lineage>
        <taxon>Eukaryota</taxon>
        <taxon>Fungi</taxon>
        <taxon>Fungi incertae sedis</taxon>
        <taxon>Cryptomycota</taxon>
        <taxon>Cryptomycota incertae sedis</taxon>
        <taxon>Rozella</taxon>
    </lineage>
</organism>
<keyword evidence="4" id="KW-0472">Membrane</keyword>